<organism evidence="1 2">
    <name type="scientific">Actinoalloteichus hoggarensis</name>
    <dbReference type="NCBI Taxonomy" id="1470176"/>
    <lineage>
        <taxon>Bacteria</taxon>
        <taxon>Bacillati</taxon>
        <taxon>Actinomycetota</taxon>
        <taxon>Actinomycetes</taxon>
        <taxon>Pseudonocardiales</taxon>
        <taxon>Pseudonocardiaceae</taxon>
        <taxon>Actinoalloteichus</taxon>
    </lineage>
</organism>
<dbReference type="OrthoDB" id="3631719at2"/>
<gene>
    <name evidence="1" type="ORF">AHOG_03970</name>
</gene>
<dbReference type="AlphaFoldDB" id="A0A221VY14"/>
<proteinExistence type="predicted"/>
<dbReference type="EMBL" id="CP022521">
    <property type="protein sequence ID" value="ASO18450.1"/>
    <property type="molecule type" value="Genomic_DNA"/>
</dbReference>
<accession>A0A221VY14</accession>
<sequence length="142" mass="14522">MPYPASKPTFLPLTLAAVRTSMPGADNPGRMPEDDTVRRRAEAADLAAADCWVGLLAGCDSPARRDLSAHLLALSAALASAAGGDRWNDSAHGLRVAAATRRIGAAVDEGDGEEFAEAVSGYDQTVATAVVSLGSRLGSSTV</sequence>
<keyword evidence="2" id="KW-1185">Reference proteome</keyword>
<protein>
    <submittedName>
        <fullName evidence="1">Uncharacterized protein</fullName>
    </submittedName>
</protein>
<dbReference type="KEGG" id="ahg:AHOG_03970"/>
<evidence type="ECO:0000313" key="2">
    <source>
        <dbReference type="Proteomes" id="UP000204221"/>
    </source>
</evidence>
<name>A0A221VY14_9PSEU</name>
<evidence type="ECO:0000313" key="1">
    <source>
        <dbReference type="EMBL" id="ASO18450.1"/>
    </source>
</evidence>
<reference evidence="1 2" key="1">
    <citation type="submission" date="2017-07" db="EMBL/GenBank/DDBJ databases">
        <title>Complete genome sequence of Actinoalloteichus hoggarensis DSM 45943, type strain of Actinoalloteichus hoggarensis.</title>
        <authorList>
            <person name="Ruckert C."/>
            <person name="Nouioui I."/>
            <person name="Willmese J."/>
            <person name="van Wezel G."/>
            <person name="Klenk H.-P."/>
            <person name="Kalinowski J."/>
            <person name="Zotchev S.B."/>
        </authorList>
    </citation>
    <scope>NUCLEOTIDE SEQUENCE [LARGE SCALE GENOMIC DNA]</scope>
    <source>
        <strain evidence="1 2">DSM 45943</strain>
    </source>
</reference>
<dbReference type="Proteomes" id="UP000204221">
    <property type="component" value="Chromosome"/>
</dbReference>